<gene>
    <name evidence="2" type="ORF">EPUL_004550</name>
</gene>
<feature type="region of interest" description="Disordered" evidence="1">
    <location>
        <begin position="52"/>
        <end position="142"/>
    </location>
</feature>
<dbReference type="EMBL" id="PEDP01000907">
    <property type="protein sequence ID" value="POS84683.1"/>
    <property type="molecule type" value="Genomic_DNA"/>
</dbReference>
<evidence type="ECO:0000313" key="3">
    <source>
        <dbReference type="Proteomes" id="UP000237438"/>
    </source>
</evidence>
<sequence>MSLDERNRWFCQKHREYGMDYGHTIFAREFWRMTDQMETFKHECKVWLHQHGKDHVSHVPAIPGVPRPKTEMRLSKAQERKRLRHKKKAEKAARKKLEKAAERAFKKSLKLMSKKEAKAAKRRHKRQLEEVQKLRKKKKNHR</sequence>
<comment type="caution">
    <text evidence="2">The sequence shown here is derived from an EMBL/GenBank/DDBJ whole genome shotgun (WGS) entry which is preliminary data.</text>
</comment>
<feature type="compositionally biased region" description="Basic and acidic residues" evidence="1">
    <location>
        <begin position="68"/>
        <end position="80"/>
    </location>
</feature>
<organism evidence="2 3">
    <name type="scientific">Erysiphe pulchra</name>
    <dbReference type="NCBI Taxonomy" id="225359"/>
    <lineage>
        <taxon>Eukaryota</taxon>
        <taxon>Fungi</taxon>
        <taxon>Dikarya</taxon>
        <taxon>Ascomycota</taxon>
        <taxon>Pezizomycotina</taxon>
        <taxon>Leotiomycetes</taxon>
        <taxon>Erysiphales</taxon>
        <taxon>Erysiphaceae</taxon>
        <taxon>Erysiphe</taxon>
    </lineage>
</organism>
<name>A0A2S4PRP1_9PEZI</name>
<evidence type="ECO:0000313" key="2">
    <source>
        <dbReference type="EMBL" id="POS84683.1"/>
    </source>
</evidence>
<accession>A0A2S4PRP1</accession>
<feature type="compositionally biased region" description="Basic residues" evidence="1">
    <location>
        <begin position="81"/>
        <end position="97"/>
    </location>
</feature>
<proteinExistence type="predicted"/>
<dbReference type="Proteomes" id="UP000237438">
    <property type="component" value="Unassembled WGS sequence"/>
</dbReference>
<keyword evidence="3" id="KW-1185">Reference proteome</keyword>
<protein>
    <submittedName>
        <fullName evidence="2">Uncharacterized protein</fullName>
    </submittedName>
</protein>
<dbReference type="AlphaFoldDB" id="A0A2S4PRP1"/>
<reference evidence="2 3" key="1">
    <citation type="submission" date="2017-10" db="EMBL/GenBank/DDBJ databases">
        <title>Development of genomic resources for the powdery mildew, Erysiphe pulchra.</title>
        <authorList>
            <person name="Wadl P.A."/>
            <person name="Mack B.M."/>
            <person name="Moore G."/>
            <person name="Beltz S.B."/>
        </authorList>
    </citation>
    <scope>NUCLEOTIDE SEQUENCE [LARGE SCALE GENOMIC DNA]</scope>
    <source>
        <strain evidence="2">Cflorida</strain>
    </source>
</reference>
<evidence type="ECO:0000256" key="1">
    <source>
        <dbReference type="SAM" id="MobiDB-lite"/>
    </source>
</evidence>